<evidence type="ECO:0000313" key="2">
    <source>
        <dbReference type="EMBL" id="CUR50898.1"/>
    </source>
</evidence>
<dbReference type="SUPFAM" id="SSF53383">
    <property type="entry name" value="PLP-dependent transferases"/>
    <property type="match status" value="1"/>
</dbReference>
<dbReference type="InterPro" id="IPR015422">
    <property type="entry name" value="PyrdxlP-dep_Trfase_small"/>
</dbReference>
<keyword evidence="2" id="KW-0808">Transferase</keyword>
<proteinExistence type="inferred from homology"/>
<dbReference type="GO" id="GO:0008483">
    <property type="term" value="F:transaminase activity"/>
    <property type="evidence" value="ECO:0007669"/>
    <property type="project" value="UniProtKB-KW"/>
</dbReference>
<dbReference type="InterPro" id="IPR000653">
    <property type="entry name" value="DegT/StrS_aminotransferase"/>
</dbReference>
<dbReference type="InterPro" id="IPR015421">
    <property type="entry name" value="PyrdxlP-dep_Trfase_major"/>
</dbReference>
<protein>
    <submittedName>
        <fullName evidence="2">Pyridoxal phosphate-dependent aminotransferase, cell wall synthesis related</fullName>
    </submittedName>
</protein>
<sequence>MWKVPLFKIYSDRNDQDSISHVIKRGRDWAVGPEIKEFEDNITRFTGTKHCVVFNSGTSALHATLLSHKVKQGSGVAVPSFSFISTANSVLFVNARPVFVDIEKEKLGMDPEKLEHTIKKQKINAIIPVHYAGQSCKIDEIVDIAKRKKILVIEDAAESLGTTYKKKMTGTFGDSAILSFAPNKVITTGEGGAVLTNSREIYQRLLLVRSHGRDDVTNYFASSGQADYVSLGYNFRMPSAIAALGISQLKKIRKIINMRRRVAAFYNKQFSGIEDIVTPKPGKNFDHVYQLYSIIIKNGKRDELARHLGKAGIMSKVYFQPIHLTRFYKKLYGFKGGELPVTEQTSKEILTLPLYPHMSKRDMSFVASEVRKFFEK</sequence>
<dbReference type="Gene3D" id="3.90.1150.10">
    <property type="entry name" value="Aspartate Aminotransferase, domain 1"/>
    <property type="match status" value="1"/>
</dbReference>
<dbReference type="CDD" id="cd00616">
    <property type="entry name" value="AHBA_syn"/>
    <property type="match status" value="1"/>
</dbReference>
<dbReference type="PIRSF" id="PIRSF000390">
    <property type="entry name" value="PLP_StrS"/>
    <property type="match status" value="1"/>
</dbReference>
<keyword evidence="3" id="KW-1185">Reference proteome</keyword>
<dbReference type="Proteomes" id="UP000196239">
    <property type="component" value="Chromosome 1"/>
</dbReference>
<dbReference type="KEGG" id="ndv:NDEV_0133"/>
<dbReference type="PANTHER" id="PTHR30244:SF34">
    <property type="entry name" value="DTDP-4-AMINO-4,6-DIDEOXYGALACTOSE TRANSAMINASE"/>
    <property type="match status" value="1"/>
</dbReference>
<gene>
    <name evidence="2" type="primary">spsC1</name>
    <name evidence="2" type="ORF">NDEV_0133</name>
</gene>
<dbReference type="Gene3D" id="3.40.640.10">
    <property type="entry name" value="Type I PLP-dependent aspartate aminotransferase-like (Major domain)"/>
    <property type="match status" value="1"/>
</dbReference>
<keyword evidence="2" id="KW-0032">Aminotransferase</keyword>
<dbReference type="InterPro" id="IPR015424">
    <property type="entry name" value="PyrdxlP-dep_Trfase"/>
</dbReference>
<evidence type="ECO:0000313" key="3">
    <source>
        <dbReference type="Proteomes" id="UP000196239"/>
    </source>
</evidence>
<dbReference type="AlphaFoldDB" id="A0A128A0M9"/>
<keyword evidence="1" id="KW-0663">Pyridoxal phosphate</keyword>
<reference evidence="3" key="1">
    <citation type="submission" date="2015-10" db="EMBL/GenBank/DDBJ databases">
        <authorList>
            <person name="Lehtovirta-Morley L.E."/>
            <person name="Vieille C."/>
        </authorList>
    </citation>
    <scope>NUCLEOTIDE SEQUENCE [LARGE SCALE GENOMIC DNA]</scope>
</reference>
<name>A0A128A0M9_9ARCH</name>
<dbReference type="Pfam" id="PF01041">
    <property type="entry name" value="DegT_DnrJ_EryC1"/>
    <property type="match status" value="1"/>
</dbReference>
<dbReference type="GO" id="GO:0000271">
    <property type="term" value="P:polysaccharide biosynthetic process"/>
    <property type="evidence" value="ECO:0007669"/>
    <property type="project" value="TreeGrafter"/>
</dbReference>
<organism evidence="2 3">
    <name type="scientific">Nitrosotalea devaniterrae</name>
    <dbReference type="NCBI Taxonomy" id="1078905"/>
    <lineage>
        <taxon>Archaea</taxon>
        <taxon>Nitrososphaerota</taxon>
        <taxon>Nitrososphaeria</taxon>
        <taxon>Nitrosotaleales</taxon>
        <taxon>Nitrosotaleaceae</taxon>
        <taxon>Nitrosotalea</taxon>
    </lineage>
</organism>
<comment type="similarity">
    <text evidence="1">Belongs to the DegT/DnrJ/EryC1 family.</text>
</comment>
<dbReference type="GO" id="GO:0030170">
    <property type="term" value="F:pyridoxal phosphate binding"/>
    <property type="evidence" value="ECO:0007669"/>
    <property type="project" value="TreeGrafter"/>
</dbReference>
<evidence type="ECO:0000256" key="1">
    <source>
        <dbReference type="RuleBase" id="RU004508"/>
    </source>
</evidence>
<dbReference type="EMBL" id="LN890280">
    <property type="protein sequence ID" value="CUR50898.1"/>
    <property type="molecule type" value="Genomic_DNA"/>
</dbReference>
<dbReference type="PANTHER" id="PTHR30244">
    <property type="entry name" value="TRANSAMINASE"/>
    <property type="match status" value="1"/>
</dbReference>
<accession>A0A128A0M9</accession>